<reference evidence="2 3" key="1">
    <citation type="submission" date="2019-11" db="EMBL/GenBank/DDBJ databases">
        <title>Whole genome sequence of Oryza granulata.</title>
        <authorList>
            <person name="Li W."/>
        </authorList>
    </citation>
    <scope>NUCLEOTIDE SEQUENCE [LARGE SCALE GENOMIC DNA]</scope>
    <source>
        <strain evidence="3">cv. Menghai</strain>
        <tissue evidence="2">Leaf</tissue>
    </source>
</reference>
<dbReference type="Proteomes" id="UP000479710">
    <property type="component" value="Unassembled WGS sequence"/>
</dbReference>
<name>A0A6G1EN00_9ORYZ</name>
<comment type="caution">
    <text evidence="2">The sequence shown here is derived from an EMBL/GenBank/DDBJ whole genome shotgun (WGS) entry which is preliminary data.</text>
</comment>
<feature type="compositionally biased region" description="Basic and acidic residues" evidence="1">
    <location>
        <begin position="20"/>
        <end position="30"/>
    </location>
</feature>
<feature type="region of interest" description="Disordered" evidence="1">
    <location>
        <begin position="1"/>
        <end position="30"/>
    </location>
</feature>
<evidence type="ECO:0000313" key="2">
    <source>
        <dbReference type="EMBL" id="KAF0926002.1"/>
    </source>
</evidence>
<dbReference type="EMBL" id="SPHZ02000003">
    <property type="protein sequence ID" value="KAF0926002.1"/>
    <property type="molecule type" value="Genomic_DNA"/>
</dbReference>
<keyword evidence="3" id="KW-1185">Reference proteome</keyword>
<organism evidence="2 3">
    <name type="scientific">Oryza meyeriana var. granulata</name>
    <dbReference type="NCBI Taxonomy" id="110450"/>
    <lineage>
        <taxon>Eukaryota</taxon>
        <taxon>Viridiplantae</taxon>
        <taxon>Streptophyta</taxon>
        <taxon>Embryophyta</taxon>
        <taxon>Tracheophyta</taxon>
        <taxon>Spermatophyta</taxon>
        <taxon>Magnoliopsida</taxon>
        <taxon>Liliopsida</taxon>
        <taxon>Poales</taxon>
        <taxon>Poaceae</taxon>
        <taxon>BOP clade</taxon>
        <taxon>Oryzoideae</taxon>
        <taxon>Oryzeae</taxon>
        <taxon>Oryzinae</taxon>
        <taxon>Oryza</taxon>
        <taxon>Oryza meyeriana</taxon>
    </lineage>
</organism>
<dbReference type="AlphaFoldDB" id="A0A6G1EN00"/>
<proteinExistence type="predicted"/>
<evidence type="ECO:0000313" key="3">
    <source>
        <dbReference type="Proteomes" id="UP000479710"/>
    </source>
</evidence>
<accession>A0A6G1EN00</accession>
<evidence type="ECO:0000256" key="1">
    <source>
        <dbReference type="SAM" id="MobiDB-lite"/>
    </source>
</evidence>
<sequence length="68" mass="7626">MTTVDGRLGTDGGRRRAKEQRRLTKAEAVRRRGGRQLPATLDGGRWVTWKQIGDAATAGDGDWRSWCR</sequence>
<gene>
    <name evidence="2" type="ORF">E2562_020687</name>
</gene>
<protein>
    <submittedName>
        <fullName evidence="2">Uncharacterized protein</fullName>
    </submittedName>
</protein>